<dbReference type="OMA" id="RITRMFD"/>
<dbReference type="GO" id="GO:0051959">
    <property type="term" value="F:dynein light intermediate chain binding"/>
    <property type="evidence" value="ECO:0007669"/>
    <property type="project" value="TreeGrafter"/>
</dbReference>
<dbReference type="PANTHER" id="PTHR18947:SF28">
    <property type="entry name" value="GIRDIN, ISOFORM A"/>
    <property type="match status" value="1"/>
</dbReference>
<proteinExistence type="predicted"/>
<evidence type="ECO:0000313" key="3">
    <source>
        <dbReference type="Ensembl" id="ENSOMEP00000019183.1"/>
    </source>
</evidence>
<dbReference type="AlphaFoldDB" id="A0A3B3CMS8"/>
<dbReference type="Proteomes" id="UP000261560">
    <property type="component" value="Unplaced"/>
</dbReference>
<dbReference type="GO" id="GO:0005813">
    <property type="term" value="C:centrosome"/>
    <property type="evidence" value="ECO:0007669"/>
    <property type="project" value="TreeGrafter"/>
</dbReference>
<reference evidence="3" key="2">
    <citation type="submission" date="2025-09" db="UniProtKB">
        <authorList>
            <consortium name="Ensembl"/>
        </authorList>
    </citation>
    <scope>IDENTIFICATION</scope>
</reference>
<sequence>MGDSQQFKASANVDLLDNPGHTLTGKSERLLSDYQSPIHSLRTAEMETILKDLATEALTKTLRNKILAEMFDHLTAKETVGFQKEPPLLSQIQGNSDSHLQKIINLQEENKFLKLQLEMSERHKTQADANLTELTAHVGRLKEENSHFKNECKNLNMQIQARDTVILTLHRQITEVNVVQKDSQSVIQSGLQSPEELEQENKAFEKQLEAKEEHIQLLQEQLALAKNKLGKANNRCETLTCFDSSEPDLASLALDRTSAPSDRELDKIARNISRFEPIPGGSNDICSYLNDIDFYLQRFPNVTIEDGIYLIKVTSSREVYKFIERQTELVRNDFQFLRQALEKEFSDHASQSGLTAAMTVKQGRHEHPQAYYYRLLRAYFGVHNERGMEEDLNFKTLFIQNLHPDTSQQLGVFANPKSATIQGLRELASLAYHRQEELSRKSSDTAAVLAANTEPVSVKLEGVSCTQAGNSSPQKQLDKRSSNFESRHFNQNLGSWGSENVSVHQSVHFLNLFGAPGANPATVVQRWGTSYKSISGPLSHRRS</sequence>
<organism evidence="3 4">
    <name type="scientific">Oryzias melastigma</name>
    <name type="common">Marine medaka</name>
    <dbReference type="NCBI Taxonomy" id="30732"/>
    <lineage>
        <taxon>Eukaryota</taxon>
        <taxon>Metazoa</taxon>
        <taxon>Chordata</taxon>
        <taxon>Craniata</taxon>
        <taxon>Vertebrata</taxon>
        <taxon>Euteleostomi</taxon>
        <taxon>Actinopterygii</taxon>
        <taxon>Neopterygii</taxon>
        <taxon>Teleostei</taxon>
        <taxon>Neoteleostei</taxon>
        <taxon>Acanthomorphata</taxon>
        <taxon>Ovalentaria</taxon>
        <taxon>Atherinomorphae</taxon>
        <taxon>Beloniformes</taxon>
        <taxon>Adrianichthyidae</taxon>
        <taxon>Oryziinae</taxon>
        <taxon>Oryzias</taxon>
    </lineage>
</organism>
<feature type="coiled-coil region" evidence="1">
    <location>
        <begin position="103"/>
        <end position="158"/>
    </location>
</feature>
<dbReference type="GO" id="GO:0005737">
    <property type="term" value="C:cytoplasm"/>
    <property type="evidence" value="ECO:0007669"/>
    <property type="project" value="TreeGrafter"/>
</dbReference>
<evidence type="ECO:0000256" key="1">
    <source>
        <dbReference type="SAM" id="Coils"/>
    </source>
</evidence>
<dbReference type="GeneTree" id="ENSGT01030000234876"/>
<reference evidence="3" key="1">
    <citation type="submission" date="2025-08" db="UniProtKB">
        <authorList>
            <consortium name="Ensembl"/>
        </authorList>
    </citation>
    <scope>IDENTIFICATION</scope>
</reference>
<dbReference type="GO" id="GO:0008017">
    <property type="term" value="F:microtubule binding"/>
    <property type="evidence" value="ECO:0007669"/>
    <property type="project" value="TreeGrafter"/>
</dbReference>
<feature type="coiled-coil region" evidence="1">
    <location>
        <begin position="194"/>
        <end position="235"/>
    </location>
</feature>
<dbReference type="PaxDb" id="30732-ENSOMEP00000019183"/>
<feature type="region of interest" description="Disordered" evidence="2">
    <location>
        <begin position="1"/>
        <end position="20"/>
    </location>
</feature>
<keyword evidence="1" id="KW-0175">Coiled coil</keyword>
<dbReference type="Ensembl" id="ENSOMET00000028343.1">
    <property type="protein sequence ID" value="ENSOMEP00000019183.1"/>
    <property type="gene ID" value="ENSOMEG00000020969.1"/>
</dbReference>
<dbReference type="GO" id="GO:0030705">
    <property type="term" value="P:cytoskeleton-dependent intracellular transport"/>
    <property type="evidence" value="ECO:0007669"/>
    <property type="project" value="TreeGrafter"/>
</dbReference>
<dbReference type="PANTHER" id="PTHR18947">
    <property type="entry name" value="HOOK PROTEINS"/>
    <property type="match status" value="1"/>
</dbReference>
<evidence type="ECO:0000256" key="2">
    <source>
        <dbReference type="SAM" id="MobiDB-lite"/>
    </source>
</evidence>
<evidence type="ECO:0000313" key="4">
    <source>
        <dbReference type="Proteomes" id="UP000261560"/>
    </source>
</evidence>
<keyword evidence="4" id="KW-1185">Reference proteome</keyword>
<protein>
    <submittedName>
        <fullName evidence="3">Uncharacterized protein</fullName>
    </submittedName>
</protein>
<name>A0A3B3CMS8_ORYME</name>
<dbReference type="GO" id="GO:0031122">
    <property type="term" value="P:cytoplasmic microtubule organization"/>
    <property type="evidence" value="ECO:0007669"/>
    <property type="project" value="TreeGrafter"/>
</dbReference>
<accession>A0A3B3CMS8</accession>